<reference evidence="8 9" key="1">
    <citation type="submission" date="2018-12" db="EMBL/GenBank/DDBJ databases">
        <title>Croceicoccus ponticola sp. nov., a lipolytic bacterium isolated from seawater.</title>
        <authorList>
            <person name="Yoon J.-H."/>
        </authorList>
    </citation>
    <scope>NUCLEOTIDE SEQUENCE [LARGE SCALE GENOMIC DNA]</scope>
    <source>
        <strain evidence="8 9">GM-16</strain>
    </source>
</reference>
<evidence type="ECO:0000256" key="5">
    <source>
        <dbReference type="ARBA" id="ARBA00022840"/>
    </source>
</evidence>
<comment type="similarity">
    <text evidence="1 6">Belongs to the carbohydrate kinase PfkB family.</text>
</comment>
<dbReference type="NCBIfam" id="TIGR03168">
    <property type="entry name" value="1-PFK"/>
    <property type="match status" value="1"/>
</dbReference>
<comment type="caution">
    <text evidence="8">The sequence shown here is derived from an EMBL/GenBank/DDBJ whole genome shotgun (WGS) entry which is preliminary data.</text>
</comment>
<dbReference type="RefSeq" id="WP_127610889.1">
    <property type="nucleotide sequence ID" value="NZ_RXOL01000001.1"/>
</dbReference>
<dbReference type="Gene3D" id="3.40.1190.20">
    <property type="match status" value="1"/>
</dbReference>
<accession>A0A437GZC2</accession>
<protein>
    <recommendedName>
        <fullName evidence="6">Phosphofructokinase</fullName>
    </recommendedName>
</protein>
<sequence>MEPIFTLTLNPAIDGACEADVVQPTHKIRTANERYDPGGGGINVARVLHRLKAPVIAVYCAGGASGGLLDDLIDRTGVARHCIPIAGQTRMSLAVFERSTGQEYRFVPEGPEFSDTEWQSVLDFVGQAKCGWMVASGSLPRGVPADFYARLAAICTQRKVRLVLDTSGEPLAAAMEAGGLCLVKPSLGEFETLVGRKLETLEAVGDAALTLVKKGNAQQIAVTLGHRGAVLAHAGGVLCRPGLDVPVKSATGAGDSFVAGMVHGLASGMSVPDAFRRGMAAGTAAVLTPGTDLCTPADIDRMWEQLGAQDECRG</sequence>
<keyword evidence="2 6" id="KW-0808">Transferase</keyword>
<dbReference type="FunFam" id="3.40.1190.20:FF:000001">
    <property type="entry name" value="Phosphofructokinase"/>
    <property type="match status" value="1"/>
</dbReference>
<evidence type="ECO:0000256" key="1">
    <source>
        <dbReference type="ARBA" id="ARBA00010688"/>
    </source>
</evidence>
<keyword evidence="9" id="KW-1185">Reference proteome</keyword>
<evidence type="ECO:0000256" key="6">
    <source>
        <dbReference type="PIRNR" id="PIRNR000535"/>
    </source>
</evidence>
<organism evidence="8 9">
    <name type="scientific">Croceicoccus ponticola</name>
    <dbReference type="NCBI Taxonomy" id="2217664"/>
    <lineage>
        <taxon>Bacteria</taxon>
        <taxon>Pseudomonadati</taxon>
        <taxon>Pseudomonadota</taxon>
        <taxon>Alphaproteobacteria</taxon>
        <taxon>Sphingomonadales</taxon>
        <taxon>Erythrobacteraceae</taxon>
        <taxon>Croceicoccus</taxon>
    </lineage>
</organism>
<evidence type="ECO:0000313" key="9">
    <source>
        <dbReference type="Proteomes" id="UP000283003"/>
    </source>
</evidence>
<feature type="domain" description="Carbohydrate kinase PfkB" evidence="7">
    <location>
        <begin position="12"/>
        <end position="297"/>
    </location>
</feature>
<dbReference type="GO" id="GO:0005829">
    <property type="term" value="C:cytosol"/>
    <property type="evidence" value="ECO:0007669"/>
    <property type="project" value="TreeGrafter"/>
</dbReference>
<dbReference type="CDD" id="cd01164">
    <property type="entry name" value="FruK_PfkB_like"/>
    <property type="match status" value="1"/>
</dbReference>
<dbReference type="AlphaFoldDB" id="A0A437GZC2"/>
<dbReference type="GO" id="GO:0003872">
    <property type="term" value="F:6-phosphofructokinase activity"/>
    <property type="evidence" value="ECO:0007669"/>
    <property type="project" value="TreeGrafter"/>
</dbReference>
<dbReference type="InterPro" id="IPR017583">
    <property type="entry name" value="Tagatose/fructose_Pkinase"/>
</dbReference>
<name>A0A437GZC2_9SPHN</name>
<evidence type="ECO:0000313" key="8">
    <source>
        <dbReference type="EMBL" id="RVQ68701.1"/>
    </source>
</evidence>
<dbReference type="Pfam" id="PF00294">
    <property type="entry name" value="PfkB"/>
    <property type="match status" value="1"/>
</dbReference>
<keyword evidence="4 8" id="KW-0418">Kinase</keyword>
<dbReference type="OrthoDB" id="9801219at2"/>
<dbReference type="InterPro" id="IPR011611">
    <property type="entry name" value="PfkB_dom"/>
</dbReference>
<dbReference type="PANTHER" id="PTHR46566">
    <property type="entry name" value="1-PHOSPHOFRUCTOKINASE-RELATED"/>
    <property type="match status" value="1"/>
</dbReference>
<dbReference type="SUPFAM" id="SSF53613">
    <property type="entry name" value="Ribokinase-like"/>
    <property type="match status" value="1"/>
</dbReference>
<evidence type="ECO:0000259" key="7">
    <source>
        <dbReference type="Pfam" id="PF00294"/>
    </source>
</evidence>
<gene>
    <name evidence="8" type="ORF">EKN06_00245</name>
</gene>
<dbReference type="Proteomes" id="UP000283003">
    <property type="component" value="Unassembled WGS sequence"/>
</dbReference>
<dbReference type="EMBL" id="RXOL01000001">
    <property type="protein sequence ID" value="RVQ68701.1"/>
    <property type="molecule type" value="Genomic_DNA"/>
</dbReference>
<dbReference type="InterPro" id="IPR029056">
    <property type="entry name" value="Ribokinase-like"/>
</dbReference>
<dbReference type="GO" id="GO:0005524">
    <property type="term" value="F:ATP binding"/>
    <property type="evidence" value="ECO:0007669"/>
    <property type="project" value="UniProtKB-KW"/>
</dbReference>
<dbReference type="PIRSF" id="PIRSF000535">
    <property type="entry name" value="1PFK/6PFK/LacC"/>
    <property type="match status" value="1"/>
</dbReference>
<proteinExistence type="inferred from homology"/>
<keyword evidence="5" id="KW-0067">ATP-binding</keyword>
<evidence type="ECO:0000256" key="3">
    <source>
        <dbReference type="ARBA" id="ARBA00022741"/>
    </source>
</evidence>
<evidence type="ECO:0000256" key="4">
    <source>
        <dbReference type="ARBA" id="ARBA00022777"/>
    </source>
</evidence>
<keyword evidence="3" id="KW-0547">Nucleotide-binding</keyword>
<dbReference type="PANTHER" id="PTHR46566:SF2">
    <property type="entry name" value="ATP-DEPENDENT 6-PHOSPHOFRUCTOKINASE ISOZYME 2"/>
    <property type="match status" value="1"/>
</dbReference>
<evidence type="ECO:0000256" key="2">
    <source>
        <dbReference type="ARBA" id="ARBA00022679"/>
    </source>
</evidence>